<evidence type="ECO:0000313" key="2">
    <source>
        <dbReference type="EMBL" id="MCD9561343.1"/>
    </source>
</evidence>
<evidence type="ECO:0000259" key="1">
    <source>
        <dbReference type="PROSITE" id="PS50011"/>
    </source>
</evidence>
<feature type="domain" description="Protein kinase" evidence="1">
    <location>
        <begin position="1"/>
        <end position="115"/>
    </location>
</feature>
<dbReference type="InterPro" id="IPR052751">
    <property type="entry name" value="Plant_MAPKKK"/>
</dbReference>
<sequence length="115" mass="12524">MHCGTPLWMAPEILRNEELDFGADIWSLGCTIIEMATGKPHGDIYTNPLAAVMKIACSNEMPQFPSHFSDDGVQKNQELEKIGVASTPASVLDGGIFSEMDFSDESSGDEDESIR</sequence>
<dbReference type="PANTHER" id="PTHR48011">
    <property type="entry name" value="CCR4-NOT TRANSCRIPTIONAL COMPLEX SUBUNIT CAF120-RELATED"/>
    <property type="match status" value="1"/>
</dbReference>
<evidence type="ECO:0000313" key="3">
    <source>
        <dbReference type="Proteomes" id="UP000823775"/>
    </source>
</evidence>
<dbReference type="SUPFAM" id="SSF56112">
    <property type="entry name" value="Protein kinase-like (PK-like)"/>
    <property type="match status" value="1"/>
</dbReference>
<dbReference type="InterPro" id="IPR011009">
    <property type="entry name" value="Kinase-like_dom_sf"/>
</dbReference>
<proteinExistence type="predicted"/>
<dbReference type="InterPro" id="IPR000719">
    <property type="entry name" value="Prot_kinase_dom"/>
</dbReference>
<reference evidence="2 3" key="1">
    <citation type="journal article" date="2021" name="BMC Genomics">
        <title>Datura genome reveals duplications of psychoactive alkaloid biosynthetic genes and high mutation rate following tissue culture.</title>
        <authorList>
            <person name="Rajewski A."/>
            <person name="Carter-House D."/>
            <person name="Stajich J."/>
            <person name="Litt A."/>
        </authorList>
    </citation>
    <scope>NUCLEOTIDE SEQUENCE [LARGE SCALE GENOMIC DNA]</scope>
    <source>
        <strain evidence="2">AR-01</strain>
    </source>
</reference>
<dbReference type="Gene3D" id="1.10.510.10">
    <property type="entry name" value="Transferase(Phosphotransferase) domain 1"/>
    <property type="match status" value="1"/>
</dbReference>
<comment type="caution">
    <text evidence="2">The sequence shown here is derived from an EMBL/GenBank/DDBJ whole genome shotgun (WGS) entry which is preliminary data.</text>
</comment>
<organism evidence="2 3">
    <name type="scientific">Datura stramonium</name>
    <name type="common">Jimsonweed</name>
    <name type="synonym">Common thornapple</name>
    <dbReference type="NCBI Taxonomy" id="4076"/>
    <lineage>
        <taxon>Eukaryota</taxon>
        <taxon>Viridiplantae</taxon>
        <taxon>Streptophyta</taxon>
        <taxon>Embryophyta</taxon>
        <taxon>Tracheophyta</taxon>
        <taxon>Spermatophyta</taxon>
        <taxon>Magnoliopsida</taxon>
        <taxon>eudicotyledons</taxon>
        <taxon>Gunneridae</taxon>
        <taxon>Pentapetalae</taxon>
        <taxon>asterids</taxon>
        <taxon>lamiids</taxon>
        <taxon>Solanales</taxon>
        <taxon>Solanaceae</taxon>
        <taxon>Solanoideae</taxon>
        <taxon>Datureae</taxon>
        <taxon>Datura</taxon>
    </lineage>
</organism>
<keyword evidence="3" id="KW-1185">Reference proteome</keyword>
<gene>
    <name evidence="2" type="ORF">HAX54_020404</name>
</gene>
<name>A0ABS8UR59_DATST</name>
<dbReference type="Proteomes" id="UP000823775">
    <property type="component" value="Unassembled WGS sequence"/>
</dbReference>
<dbReference type="Pfam" id="PF00069">
    <property type="entry name" value="Pkinase"/>
    <property type="match status" value="1"/>
</dbReference>
<accession>A0ABS8UR59</accession>
<dbReference type="EMBL" id="JACEIK010002464">
    <property type="protein sequence ID" value="MCD9561343.1"/>
    <property type="molecule type" value="Genomic_DNA"/>
</dbReference>
<dbReference type="PROSITE" id="PS50011">
    <property type="entry name" value="PROTEIN_KINASE_DOM"/>
    <property type="match status" value="1"/>
</dbReference>
<protein>
    <recommendedName>
        <fullName evidence="1">Protein kinase domain-containing protein</fullName>
    </recommendedName>
</protein>
<dbReference type="PANTHER" id="PTHR48011:SF5">
    <property type="entry name" value="PROTEIN KINASE DOMAIN-CONTAINING PROTEIN"/>
    <property type="match status" value="1"/>
</dbReference>